<keyword evidence="2" id="KW-0472">Membrane</keyword>
<dbReference type="InterPro" id="IPR000572">
    <property type="entry name" value="OxRdtase_Mopterin-bd_dom"/>
</dbReference>
<name>A0ABP6P834_9ACTN</name>
<dbReference type="Gene3D" id="3.90.420.10">
    <property type="entry name" value="Oxidoreductase, molybdopterin-binding domain"/>
    <property type="match status" value="1"/>
</dbReference>
<evidence type="ECO:0000259" key="3">
    <source>
        <dbReference type="Pfam" id="PF00174"/>
    </source>
</evidence>
<protein>
    <recommendedName>
        <fullName evidence="3">Oxidoreductase molybdopterin-binding domain-containing protein</fullName>
    </recommendedName>
</protein>
<dbReference type="EMBL" id="BAAAVV010000005">
    <property type="protein sequence ID" value="GAA3170717.1"/>
    <property type="molecule type" value="Genomic_DNA"/>
</dbReference>
<dbReference type="RefSeq" id="WP_344689225.1">
    <property type="nucleotide sequence ID" value="NZ_BAAAVV010000005.1"/>
</dbReference>
<reference evidence="5" key="1">
    <citation type="journal article" date="2019" name="Int. J. Syst. Evol. Microbiol.">
        <title>The Global Catalogue of Microorganisms (GCM) 10K type strain sequencing project: providing services to taxonomists for standard genome sequencing and annotation.</title>
        <authorList>
            <consortium name="The Broad Institute Genomics Platform"/>
            <consortium name="The Broad Institute Genome Sequencing Center for Infectious Disease"/>
            <person name="Wu L."/>
            <person name="Ma J."/>
        </authorList>
    </citation>
    <scope>NUCLEOTIDE SEQUENCE [LARGE SCALE GENOMIC DNA]</scope>
    <source>
        <strain evidence="5">JCM 15614</strain>
    </source>
</reference>
<keyword evidence="2" id="KW-0812">Transmembrane</keyword>
<proteinExistence type="predicted"/>
<feature type="transmembrane region" description="Helical" evidence="2">
    <location>
        <begin position="153"/>
        <end position="171"/>
    </location>
</feature>
<evidence type="ECO:0000256" key="2">
    <source>
        <dbReference type="SAM" id="Phobius"/>
    </source>
</evidence>
<evidence type="ECO:0000313" key="4">
    <source>
        <dbReference type="EMBL" id="GAA3170717.1"/>
    </source>
</evidence>
<feature type="transmembrane region" description="Helical" evidence="2">
    <location>
        <begin position="45"/>
        <end position="64"/>
    </location>
</feature>
<accession>A0ABP6P834</accession>
<evidence type="ECO:0000313" key="5">
    <source>
        <dbReference type="Proteomes" id="UP001499924"/>
    </source>
</evidence>
<feature type="region of interest" description="Disordered" evidence="1">
    <location>
        <begin position="179"/>
        <end position="202"/>
    </location>
</feature>
<feature type="transmembrane region" description="Helical" evidence="2">
    <location>
        <begin position="85"/>
        <end position="105"/>
    </location>
</feature>
<evidence type="ECO:0000256" key="1">
    <source>
        <dbReference type="SAM" id="MobiDB-lite"/>
    </source>
</evidence>
<dbReference type="SUPFAM" id="SSF56524">
    <property type="entry name" value="Oxidoreductase molybdopterin-binding domain"/>
    <property type="match status" value="1"/>
</dbReference>
<dbReference type="Proteomes" id="UP001499924">
    <property type="component" value="Unassembled WGS sequence"/>
</dbReference>
<feature type="domain" description="Oxidoreductase molybdopterin-binding" evidence="3">
    <location>
        <begin position="244"/>
        <end position="344"/>
    </location>
</feature>
<gene>
    <name evidence="4" type="ORF">GCM10010531_24990</name>
</gene>
<keyword evidence="5" id="KW-1185">Reference proteome</keyword>
<feature type="transmembrane region" description="Helical" evidence="2">
    <location>
        <begin position="117"/>
        <end position="141"/>
    </location>
</feature>
<dbReference type="Pfam" id="PF00174">
    <property type="entry name" value="Oxidored_molyb"/>
    <property type="match status" value="1"/>
</dbReference>
<dbReference type="InterPro" id="IPR036374">
    <property type="entry name" value="OxRdtase_Mopterin-bd_sf"/>
</dbReference>
<feature type="compositionally biased region" description="Basic and acidic residues" evidence="1">
    <location>
        <begin position="183"/>
        <end position="196"/>
    </location>
</feature>
<sequence length="354" mass="36996">MTGRVPLRLPRRAGRRTNLGLLALLLVAGGTGVLAYGVGTSGASAVVVAVHGAAGLGLLLLVPWKTVVVRRSRRRQIGRRDPTAAVGLGVLVVLTVVTGVLHAVGVTGPWPAVGGVAALQVHVAGAIIVLALLVIHVWGARQRPRATDLSRRSLLRAGALGAGAAALWVGSEGLLRVTGAPGADRRGTGSHERGTDDPSAMPVTQWIGDTVPEERAGTLAVVAGGRRVRVPVADLDRGDRVRAVLDCTGGWYAEQDWGGVRLDRLLADVVGDRLPEGGSVDVVSVTGFRRRLPLRDAGALLLAVSAAGEPLSPGHGAPVRLVAPGRRGFWWVKWVSRVEVVDAPWWLQSPFPLQ</sequence>
<comment type="caution">
    <text evidence="4">The sequence shown here is derived from an EMBL/GenBank/DDBJ whole genome shotgun (WGS) entry which is preliminary data.</text>
</comment>
<keyword evidence="2" id="KW-1133">Transmembrane helix</keyword>
<organism evidence="4 5">
    <name type="scientific">Blastococcus jejuensis</name>
    <dbReference type="NCBI Taxonomy" id="351224"/>
    <lineage>
        <taxon>Bacteria</taxon>
        <taxon>Bacillati</taxon>
        <taxon>Actinomycetota</taxon>
        <taxon>Actinomycetes</taxon>
        <taxon>Geodermatophilales</taxon>
        <taxon>Geodermatophilaceae</taxon>
        <taxon>Blastococcus</taxon>
    </lineage>
</organism>